<dbReference type="InterPro" id="IPR001155">
    <property type="entry name" value="OxRdtase_FMN_N"/>
</dbReference>
<keyword evidence="7" id="KW-0276">Fatty acid metabolism</keyword>
<dbReference type="Pfam" id="PF00724">
    <property type="entry name" value="Oxidored_FMN"/>
    <property type="match status" value="1"/>
</dbReference>
<organism evidence="12 13">
    <name type="scientific">Eleusine coracana subsp. coracana</name>
    <dbReference type="NCBI Taxonomy" id="191504"/>
    <lineage>
        <taxon>Eukaryota</taxon>
        <taxon>Viridiplantae</taxon>
        <taxon>Streptophyta</taxon>
        <taxon>Embryophyta</taxon>
        <taxon>Tracheophyta</taxon>
        <taxon>Spermatophyta</taxon>
        <taxon>Magnoliopsida</taxon>
        <taxon>Liliopsida</taxon>
        <taxon>Poales</taxon>
        <taxon>Poaceae</taxon>
        <taxon>PACMAD clade</taxon>
        <taxon>Chloridoideae</taxon>
        <taxon>Cynodonteae</taxon>
        <taxon>Eleusininae</taxon>
        <taxon>Eleusine</taxon>
    </lineage>
</organism>
<dbReference type="GO" id="GO:0016491">
    <property type="term" value="F:oxidoreductase activity"/>
    <property type="evidence" value="ECO:0007669"/>
    <property type="project" value="InterPro"/>
</dbReference>
<dbReference type="SUPFAM" id="SSF51395">
    <property type="entry name" value="FMN-linked oxidoreductases"/>
    <property type="match status" value="1"/>
</dbReference>
<protein>
    <recommendedName>
        <fullName evidence="11">NADH:flavin oxidoreductase/NADH oxidase N-terminal domain-containing protein</fullName>
    </recommendedName>
</protein>
<dbReference type="InterPro" id="IPR045247">
    <property type="entry name" value="Oye-like"/>
</dbReference>
<keyword evidence="6" id="KW-0925">Oxylipin biosynthesis</keyword>
<dbReference type="Proteomes" id="UP001054889">
    <property type="component" value="Unassembled WGS sequence"/>
</dbReference>
<evidence type="ECO:0000256" key="1">
    <source>
        <dbReference type="ARBA" id="ARBA00001917"/>
    </source>
</evidence>
<accession>A0AAV5F0S5</accession>
<evidence type="ECO:0000256" key="4">
    <source>
        <dbReference type="ARBA" id="ARBA00022630"/>
    </source>
</evidence>
<keyword evidence="9" id="KW-0443">Lipid metabolism</keyword>
<sequence length="161" mass="18275">MFLVYSNPRQLRTDEIPGIVDDFRRAAWNAMDPGFDGVEIHGAHGYLLEQFMKGSANGRHENYRGSLENRLVHIAWASGCRLSSTESIRILLTIEPRITIVDGRRHIPHRLLPFLKRFNGAFIAAGWYDQDEGNKVVAEEYNDLVTYGEAFLGQSEPAEKV</sequence>
<dbReference type="PANTHER" id="PTHR22893:SF44">
    <property type="entry name" value="12-OXOPHYTODIENOATE REDUCTASE 1"/>
    <property type="match status" value="1"/>
</dbReference>
<keyword evidence="4" id="KW-0285">Flavoprotein</keyword>
<evidence type="ECO:0000256" key="9">
    <source>
        <dbReference type="ARBA" id="ARBA00023098"/>
    </source>
</evidence>
<evidence type="ECO:0000256" key="3">
    <source>
        <dbReference type="ARBA" id="ARBA00022516"/>
    </source>
</evidence>
<proteinExistence type="inferred from homology"/>
<dbReference type="GO" id="GO:0006633">
    <property type="term" value="P:fatty acid biosynthetic process"/>
    <property type="evidence" value="ECO:0007669"/>
    <property type="project" value="UniProtKB-KW"/>
</dbReference>
<dbReference type="PANTHER" id="PTHR22893">
    <property type="entry name" value="NADH OXIDOREDUCTASE-RELATED"/>
    <property type="match status" value="1"/>
</dbReference>
<dbReference type="GO" id="GO:0010181">
    <property type="term" value="F:FMN binding"/>
    <property type="evidence" value="ECO:0007669"/>
    <property type="project" value="InterPro"/>
</dbReference>
<evidence type="ECO:0000256" key="7">
    <source>
        <dbReference type="ARBA" id="ARBA00022832"/>
    </source>
</evidence>
<dbReference type="AlphaFoldDB" id="A0AAV5F0S5"/>
<reference evidence="12" key="1">
    <citation type="journal article" date="2018" name="DNA Res.">
        <title>Multiple hybrid de novo genome assembly of finger millet, an orphan allotetraploid crop.</title>
        <authorList>
            <person name="Hatakeyama M."/>
            <person name="Aluri S."/>
            <person name="Balachadran M.T."/>
            <person name="Sivarajan S.R."/>
            <person name="Patrignani A."/>
            <person name="Gruter S."/>
            <person name="Poveda L."/>
            <person name="Shimizu-Inatsugi R."/>
            <person name="Baeten J."/>
            <person name="Francoijs K.J."/>
            <person name="Nataraja K.N."/>
            <person name="Reddy Y.A.N."/>
            <person name="Phadnis S."/>
            <person name="Ravikumar R.L."/>
            <person name="Schlapbach R."/>
            <person name="Sreeman S.M."/>
            <person name="Shimizu K.K."/>
        </authorList>
    </citation>
    <scope>NUCLEOTIDE SEQUENCE</scope>
</reference>
<evidence type="ECO:0000313" key="13">
    <source>
        <dbReference type="Proteomes" id="UP001054889"/>
    </source>
</evidence>
<comment type="caution">
    <text evidence="12">The sequence shown here is derived from an EMBL/GenBank/DDBJ whole genome shotgun (WGS) entry which is preliminary data.</text>
</comment>
<name>A0AAV5F0S5_ELECO</name>
<keyword evidence="13" id="KW-1185">Reference proteome</keyword>
<comment type="cofactor">
    <cofactor evidence="1">
        <name>FMN</name>
        <dbReference type="ChEBI" id="CHEBI:58210"/>
    </cofactor>
</comment>
<evidence type="ECO:0000256" key="5">
    <source>
        <dbReference type="ARBA" id="ARBA00022643"/>
    </source>
</evidence>
<reference evidence="12" key="2">
    <citation type="submission" date="2021-12" db="EMBL/GenBank/DDBJ databases">
        <title>Resequencing data analysis of finger millet.</title>
        <authorList>
            <person name="Hatakeyama M."/>
            <person name="Aluri S."/>
            <person name="Balachadran M.T."/>
            <person name="Sivarajan S.R."/>
            <person name="Poveda L."/>
            <person name="Shimizu-Inatsugi R."/>
            <person name="Schlapbach R."/>
            <person name="Sreeman S.M."/>
            <person name="Shimizu K.K."/>
        </authorList>
    </citation>
    <scope>NUCLEOTIDE SEQUENCE</scope>
</reference>
<keyword evidence="10" id="KW-0275">Fatty acid biosynthesis</keyword>
<dbReference type="InterPro" id="IPR013785">
    <property type="entry name" value="Aldolase_TIM"/>
</dbReference>
<evidence type="ECO:0000256" key="2">
    <source>
        <dbReference type="ARBA" id="ARBA00005979"/>
    </source>
</evidence>
<evidence type="ECO:0000256" key="8">
    <source>
        <dbReference type="ARBA" id="ARBA00022857"/>
    </source>
</evidence>
<keyword evidence="5" id="KW-0288">FMN</keyword>
<keyword evidence="3" id="KW-0444">Lipid biosynthesis</keyword>
<dbReference type="GO" id="GO:0031408">
    <property type="term" value="P:oxylipin biosynthetic process"/>
    <property type="evidence" value="ECO:0007669"/>
    <property type="project" value="UniProtKB-KW"/>
</dbReference>
<keyword evidence="8" id="KW-0521">NADP</keyword>
<comment type="similarity">
    <text evidence="2">Belongs to the NADH:flavin oxidoreductase/NADH oxidase family.</text>
</comment>
<gene>
    <name evidence="12" type="primary">gb17508</name>
    <name evidence="12" type="ORF">PR202_gb17508</name>
</gene>
<feature type="domain" description="NADH:flavin oxidoreductase/NADH oxidase N-terminal" evidence="11">
    <location>
        <begin position="8"/>
        <end position="71"/>
    </location>
</feature>
<evidence type="ECO:0000256" key="10">
    <source>
        <dbReference type="ARBA" id="ARBA00023160"/>
    </source>
</evidence>
<dbReference type="EMBL" id="BQKI01000081">
    <property type="protein sequence ID" value="GJN29293.1"/>
    <property type="molecule type" value="Genomic_DNA"/>
</dbReference>
<evidence type="ECO:0000256" key="6">
    <source>
        <dbReference type="ARBA" id="ARBA00022767"/>
    </source>
</evidence>
<dbReference type="Gene3D" id="3.20.20.70">
    <property type="entry name" value="Aldolase class I"/>
    <property type="match status" value="1"/>
</dbReference>
<evidence type="ECO:0000259" key="11">
    <source>
        <dbReference type="Pfam" id="PF00724"/>
    </source>
</evidence>
<evidence type="ECO:0000313" key="12">
    <source>
        <dbReference type="EMBL" id="GJN29293.1"/>
    </source>
</evidence>